<dbReference type="EMBL" id="CACRXK020012171">
    <property type="protein sequence ID" value="CAB4022810.1"/>
    <property type="molecule type" value="Genomic_DNA"/>
</dbReference>
<dbReference type="AlphaFoldDB" id="A0A6S7IZI5"/>
<proteinExistence type="predicted"/>
<dbReference type="OrthoDB" id="5962355at2759"/>
<evidence type="ECO:0000313" key="1">
    <source>
        <dbReference type="EMBL" id="CAB4022810.1"/>
    </source>
</evidence>
<comment type="caution">
    <text evidence="1">The sequence shown here is derived from an EMBL/GenBank/DDBJ whole genome shotgun (WGS) entry which is preliminary data.</text>
</comment>
<evidence type="ECO:0000313" key="2">
    <source>
        <dbReference type="Proteomes" id="UP001152795"/>
    </source>
</evidence>
<accession>A0A6S7IZI5</accession>
<protein>
    <submittedName>
        <fullName evidence="1">Uncharacterized protein</fullName>
    </submittedName>
</protein>
<reference evidence="1" key="1">
    <citation type="submission" date="2020-04" db="EMBL/GenBank/DDBJ databases">
        <authorList>
            <person name="Alioto T."/>
            <person name="Alioto T."/>
            <person name="Gomez Garrido J."/>
        </authorList>
    </citation>
    <scope>NUCLEOTIDE SEQUENCE</scope>
    <source>
        <strain evidence="1">A484AB</strain>
    </source>
</reference>
<gene>
    <name evidence="1" type="ORF">PACLA_8A073884</name>
</gene>
<dbReference type="Proteomes" id="UP001152795">
    <property type="component" value="Unassembled WGS sequence"/>
</dbReference>
<organism evidence="1 2">
    <name type="scientific">Paramuricea clavata</name>
    <name type="common">Red gorgonian</name>
    <name type="synonym">Violescent sea-whip</name>
    <dbReference type="NCBI Taxonomy" id="317549"/>
    <lineage>
        <taxon>Eukaryota</taxon>
        <taxon>Metazoa</taxon>
        <taxon>Cnidaria</taxon>
        <taxon>Anthozoa</taxon>
        <taxon>Octocorallia</taxon>
        <taxon>Malacalcyonacea</taxon>
        <taxon>Plexauridae</taxon>
        <taxon>Paramuricea</taxon>
    </lineage>
</organism>
<name>A0A6S7IZI5_PARCT</name>
<keyword evidence="2" id="KW-1185">Reference proteome</keyword>
<sequence>MSNRPQTLKTIGSVSFIVEKSLTVVLMFLINFLPRFWNRGEPSLKRWGYKASLATYVLQNSLIALIGSTTAAYKVLTIPEPEPKANELKLPGAKSVVDLMLLITNYGFRYFVAEFFLTKLFDKELDILGGKTIEESMGVQILEGPEHDDHGSASHRMNVTPTQELDGAKA</sequence>